<protein>
    <recommendedName>
        <fullName evidence="1">Lantibiotic dehydratase N-terminal domain-containing protein</fullName>
    </recommendedName>
</protein>
<evidence type="ECO:0000259" key="1">
    <source>
        <dbReference type="Pfam" id="PF04738"/>
    </source>
</evidence>
<evidence type="ECO:0000313" key="3">
    <source>
        <dbReference type="Proteomes" id="UP000324504"/>
    </source>
</evidence>
<dbReference type="RefSeq" id="WP_150398783.1">
    <property type="nucleotide sequence ID" value="NZ_VUAV01000118.1"/>
</dbReference>
<organism evidence="2 3">
    <name type="scientific">Lactobacillus crispatus</name>
    <dbReference type="NCBI Taxonomy" id="47770"/>
    <lineage>
        <taxon>Bacteria</taxon>
        <taxon>Bacillati</taxon>
        <taxon>Bacillota</taxon>
        <taxon>Bacilli</taxon>
        <taxon>Lactobacillales</taxon>
        <taxon>Lactobacillaceae</taxon>
        <taxon>Lactobacillus</taxon>
    </lineage>
</organism>
<dbReference type="EMBL" id="VUAV01000118">
    <property type="protein sequence ID" value="KAA8811504.1"/>
    <property type="molecule type" value="Genomic_DNA"/>
</dbReference>
<dbReference type="AlphaFoldDB" id="A0A5M9YZ95"/>
<evidence type="ECO:0000313" key="2">
    <source>
        <dbReference type="EMBL" id="KAA8811504.1"/>
    </source>
</evidence>
<feature type="non-terminal residue" evidence="2">
    <location>
        <position position="1"/>
    </location>
</feature>
<dbReference type="Pfam" id="PF04738">
    <property type="entry name" value="Lant_dehydr_N"/>
    <property type="match status" value="1"/>
</dbReference>
<sequence>KINLRERSIYTKDLTVSYSLHIDDKTSILRVIKMLVVNDFLLTNISLSNVNKDNFNTLVKNIKNIPKERSTYELLVDIRKKMRLYHKTELGNGIEILKEIVLKMSMIQKSVNYIHVDFQKEDQVLSIKEKPKNLSNLVTFLKKVTPDYKKSDYLENYTKAFLDKYGPYTEVPLLVLLDPDKGLGSPYSKIFSISDTSNTKQSILLKEAIIKSIVSKNKYCDIENCDLPDLSDQEHINNFPTSLELYVKTIFCADNSALNTMIIPNSGSDKSGKTFGRFTYMFNRSNPISHMPEEIEVVDTPKNKRVLNVMLTNTNNSVVNVGTTGPDKNSIDIKDILVGVERDGESYYFYFKSRVTKKRLFFSATSMINYKNGEYLSYIASFLIEASHNKESNPFYIIRLLENFDNFPRIPAFYYKNIILTPLRWNFNKYTLGNFASKSELTAKFDAFMERWEVPKLVFLERNDNRLLLNLNLKIHRNELIREILSKTNVSIYEPILKNSNKLAEYVYSLTDNNLKNTTSVPLITRELDVAFNSRERKFILGDDWLYLKVYCSRNDLNTLITYKLSSLYKKMHDEKYIKLFHYLVFRDPETVKSFV</sequence>
<gene>
    <name evidence="2" type="ORF">F1C09_10035</name>
</gene>
<dbReference type="Proteomes" id="UP000324504">
    <property type="component" value="Unassembled WGS sequence"/>
</dbReference>
<proteinExistence type="predicted"/>
<reference evidence="2 3" key="1">
    <citation type="submission" date="2019-09" db="EMBL/GenBank/DDBJ databases">
        <title>Comparative analysis of L. crispatus genomes revealed niche specific adaptation to different host and body sites.</title>
        <authorList>
            <person name="Pan M."/>
            <person name="Hidalgo-Cantabrana C."/>
            <person name="Barrangou R."/>
        </authorList>
    </citation>
    <scope>NUCLEOTIDE SEQUENCE [LARGE SCALE GENOMIC DNA]</scope>
    <source>
        <strain evidence="2 3">NCK2488</strain>
    </source>
</reference>
<accession>A0A5M9YZ95</accession>
<comment type="caution">
    <text evidence="2">The sequence shown here is derived from an EMBL/GenBank/DDBJ whole genome shotgun (WGS) entry which is preliminary data.</text>
</comment>
<feature type="domain" description="Lantibiotic dehydratase N-terminal" evidence="1">
    <location>
        <begin position="24"/>
        <end position="480"/>
    </location>
</feature>
<name>A0A5M9YZ95_9LACO</name>
<dbReference type="InterPro" id="IPR006827">
    <property type="entry name" value="Lant_deHydtase_N"/>
</dbReference>